<dbReference type="Proteomes" id="UP001595799">
    <property type="component" value="Unassembled WGS sequence"/>
</dbReference>
<organism evidence="9 10">
    <name type="scientific">Fodinicurvata halophila</name>
    <dbReference type="NCBI Taxonomy" id="1419723"/>
    <lineage>
        <taxon>Bacteria</taxon>
        <taxon>Pseudomonadati</taxon>
        <taxon>Pseudomonadota</taxon>
        <taxon>Alphaproteobacteria</taxon>
        <taxon>Rhodospirillales</taxon>
        <taxon>Rhodovibrionaceae</taxon>
        <taxon>Fodinicurvata</taxon>
    </lineage>
</organism>
<evidence type="ECO:0000259" key="7">
    <source>
        <dbReference type="PROSITE" id="PS51371"/>
    </source>
</evidence>
<dbReference type="Gene3D" id="3.40.50.10490">
    <property type="entry name" value="Glucose-6-phosphate isomerase like protein, domain 1"/>
    <property type="match status" value="1"/>
</dbReference>
<comment type="similarity">
    <text evidence="1 4">Belongs to the SIS family. GutQ/KpsF subfamily.</text>
</comment>
<dbReference type="PIRSF" id="PIRSF004692">
    <property type="entry name" value="KdsD_KpsF"/>
    <property type="match status" value="1"/>
</dbReference>
<evidence type="ECO:0000259" key="8">
    <source>
        <dbReference type="PROSITE" id="PS51464"/>
    </source>
</evidence>
<evidence type="ECO:0000313" key="10">
    <source>
        <dbReference type="Proteomes" id="UP001595799"/>
    </source>
</evidence>
<feature type="domain" description="CBS" evidence="7">
    <location>
        <begin position="281"/>
        <end position="332"/>
    </location>
</feature>
<name>A0ABV8UJJ2_9PROT</name>
<gene>
    <name evidence="9" type="ORF">ACFOW6_05760</name>
</gene>
<dbReference type="PANTHER" id="PTHR42745">
    <property type="match status" value="1"/>
</dbReference>
<dbReference type="SMART" id="SM00116">
    <property type="entry name" value="CBS"/>
    <property type="match status" value="2"/>
</dbReference>
<dbReference type="PROSITE" id="PS51371">
    <property type="entry name" value="CBS"/>
    <property type="match status" value="2"/>
</dbReference>
<dbReference type="Pfam" id="PF01380">
    <property type="entry name" value="SIS"/>
    <property type="match status" value="1"/>
</dbReference>
<feature type="domain" description="CBS" evidence="7">
    <location>
        <begin position="216"/>
        <end position="274"/>
    </location>
</feature>
<sequence length="332" mass="35079">MDVQASRKLAAEQEHEHNDIGAARRALATETEGLNALSDSLGAEFIEALDRLQKVEGRVIVTGMGKSGHVGCKIAATLASTGTPSQFVHPAEASHGDLGMVTRRDAIIALSNSGNTPELAAIVSYSRRFNIPLIAITSRRESVLGEAADTVLLLPPVDEACPMGLAPTTSTTMALALGDALAIALLERRGFSPEDFQVFHPGGSLGKKLVRVSDIMHGPGELPLCQPESSMKEAIITMSAMTFGCVGVVNAAGELIGIITDGDLRRHIDADLLEQTAGDVMTASPLTIRAGALAVEALRLMHAHKITSLFVVEENKPIGFLRMHDLLREGVA</sequence>
<accession>A0ABV8UJJ2</accession>
<evidence type="ECO:0000256" key="2">
    <source>
        <dbReference type="ARBA" id="ARBA00022737"/>
    </source>
</evidence>
<keyword evidence="3 5" id="KW-0129">CBS domain</keyword>
<evidence type="ECO:0000256" key="3">
    <source>
        <dbReference type="ARBA" id="ARBA00023122"/>
    </source>
</evidence>
<dbReference type="SUPFAM" id="SSF54631">
    <property type="entry name" value="CBS-domain pair"/>
    <property type="match status" value="1"/>
</dbReference>
<comment type="caution">
    <text evidence="9">The sequence shown here is derived from an EMBL/GenBank/DDBJ whole genome shotgun (WGS) entry which is preliminary data.</text>
</comment>
<keyword evidence="10" id="KW-1185">Reference proteome</keyword>
<feature type="compositionally biased region" description="Basic and acidic residues" evidence="6">
    <location>
        <begin position="9"/>
        <end position="19"/>
    </location>
</feature>
<dbReference type="InterPro" id="IPR046342">
    <property type="entry name" value="CBS_dom_sf"/>
</dbReference>
<evidence type="ECO:0000256" key="1">
    <source>
        <dbReference type="ARBA" id="ARBA00008165"/>
    </source>
</evidence>
<dbReference type="CDD" id="cd04604">
    <property type="entry name" value="CBS_pair_SIS_assoc"/>
    <property type="match status" value="1"/>
</dbReference>
<keyword evidence="2" id="KW-0677">Repeat</keyword>
<evidence type="ECO:0000256" key="4">
    <source>
        <dbReference type="PIRNR" id="PIRNR004692"/>
    </source>
</evidence>
<dbReference type="Pfam" id="PF00571">
    <property type="entry name" value="CBS"/>
    <property type="match status" value="2"/>
</dbReference>
<dbReference type="SUPFAM" id="SSF53697">
    <property type="entry name" value="SIS domain"/>
    <property type="match status" value="1"/>
</dbReference>
<protein>
    <submittedName>
        <fullName evidence="9">SIS domain-containing protein</fullName>
    </submittedName>
</protein>
<dbReference type="Gene3D" id="3.10.580.10">
    <property type="entry name" value="CBS-domain"/>
    <property type="match status" value="1"/>
</dbReference>
<dbReference type="EMBL" id="JBHSCW010000003">
    <property type="protein sequence ID" value="MFC4351045.1"/>
    <property type="molecule type" value="Genomic_DNA"/>
</dbReference>
<dbReference type="InterPro" id="IPR004800">
    <property type="entry name" value="KdsD/KpsF-type"/>
</dbReference>
<dbReference type="InterPro" id="IPR001347">
    <property type="entry name" value="SIS_dom"/>
</dbReference>
<feature type="region of interest" description="Disordered" evidence="6">
    <location>
        <begin position="1"/>
        <end position="21"/>
    </location>
</feature>
<evidence type="ECO:0000256" key="5">
    <source>
        <dbReference type="PROSITE-ProRule" id="PRU00703"/>
    </source>
</evidence>
<proteinExistence type="inferred from homology"/>
<dbReference type="RefSeq" id="WP_382421387.1">
    <property type="nucleotide sequence ID" value="NZ_JBHSCW010000003.1"/>
</dbReference>
<evidence type="ECO:0000313" key="9">
    <source>
        <dbReference type="EMBL" id="MFC4351045.1"/>
    </source>
</evidence>
<dbReference type="CDD" id="cd05014">
    <property type="entry name" value="SIS_Kpsf"/>
    <property type="match status" value="1"/>
</dbReference>
<reference evidence="10" key="1">
    <citation type="journal article" date="2019" name="Int. J. Syst. Evol. Microbiol.">
        <title>The Global Catalogue of Microorganisms (GCM) 10K type strain sequencing project: providing services to taxonomists for standard genome sequencing and annotation.</title>
        <authorList>
            <consortium name="The Broad Institute Genomics Platform"/>
            <consortium name="The Broad Institute Genome Sequencing Center for Infectious Disease"/>
            <person name="Wu L."/>
            <person name="Ma J."/>
        </authorList>
    </citation>
    <scope>NUCLEOTIDE SEQUENCE [LARGE SCALE GENOMIC DNA]</scope>
    <source>
        <strain evidence="10">CECT 8472</strain>
    </source>
</reference>
<dbReference type="InterPro" id="IPR050986">
    <property type="entry name" value="GutQ/KpsF_isomerases"/>
</dbReference>
<dbReference type="InterPro" id="IPR035474">
    <property type="entry name" value="SIS_Kpsf"/>
</dbReference>
<dbReference type="InterPro" id="IPR046348">
    <property type="entry name" value="SIS_dom_sf"/>
</dbReference>
<dbReference type="InterPro" id="IPR000644">
    <property type="entry name" value="CBS_dom"/>
</dbReference>
<dbReference type="PANTHER" id="PTHR42745:SF1">
    <property type="entry name" value="ARABINOSE 5-PHOSPHATE ISOMERASE KDSD"/>
    <property type="match status" value="1"/>
</dbReference>
<dbReference type="NCBIfam" id="TIGR00393">
    <property type="entry name" value="kpsF"/>
    <property type="match status" value="1"/>
</dbReference>
<feature type="domain" description="SIS" evidence="8">
    <location>
        <begin position="48"/>
        <end position="191"/>
    </location>
</feature>
<dbReference type="PROSITE" id="PS51464">
    <property type="entry name" value="SIS"/>
    <property type="match status" value="1"/>
</dbReference>
<evidence type="ECO:0000256" key="6">
    <source>
        <dbReference type="SAM" id="MobiDB-lite"/>
    </source>
</evidence>